<accession>A0A9J6DPK4</accession>
<dbReference type="EMBL" id="JABSTU010000008">
    <property type="protein sequence ID" value="KAH8023848.1"/>
    <property type="molecule type" value="Genomic_DNA"/>
</dbReference>
<dbReference type="AlphaFoldDB" id="A0A9J6DPK4"/>
<feature type="compositionally biased region" description="Polar residues" evidence="1">
    <location>
        <begin position="122"/>
        <end position="135"/>
    </location>
</feature>
<evidence type="ECO:0000313" key="3">
    <source>
        <dbReference type="Proteomes" id="UP000821866"/>
    </source>
</evidence>
<feature type="compositionally biased region" description="Polar residues" evidence="1">
    <location>
        <begin position="149"/>
        <end position="164"/>
    </location>
</feature>
<dbReference type="Proteomes" id="UP000821866">
    <property type="component" value="Chromosome 6"/>
</dbReference>
<feature type="region of interest" description="Disordered" evidence="1">
    <location>
        <begin position="90"/>
        <end position="168"/>
    </location>
</feature>
<reference evidence="2" key="2">
    <citation type="submission" date="2021-09" db="EMBL/GenBank/DDBJ databases">
        <authorList>
            <person name="Jia N."/>
            <person name="Wang J."/>
            <person name="Shi W."/>
            <person name="Du L."/>
            <person name="Sun Y."/>
            <person name="Zhan W."/>
            <person name="Jiang J."/>
            <person name="Wang Q."/>
            <person name="Zhang B."/>
            <person name="Ji P."/>
            <person name="Sakyi L.B."/>
            <person name="Cui X."/>
            <person name="Yuan T."/>
            <person name="Jiang B."/>
            <person name="Yang W."/>
            <person name="Lam T.T.-Y."/>
            <person name="Chang Q."/>
            <person name="Ding S."/>
            <person name="Wang X."/>
            <person name="Zhu J."/>
            <person name="Ruan X."/>
            <person name="Zhao L."/>
            <person name="Wei J."/>
            <person name="Que T."/>
            <person name="Du C."/>
            <person name="Cheng J."/>
            <person name="Dai P."/>
            <person name="Han X."/>
            <person name="Huang E."/>
            <person name="Gao Y."/>
            <person name="Liu J."/>
            <person name="Shao H."/>
            <person name="Ye R."/>
            <person name="Li L."/>
            <person name="Wei W."/>
            <person name="Wang X."/>
            <person name="Wang C."/>
            <person name="Huo Q."/>
            <person name="Li W."/>
            <person name="Guo W."/>
            <person name="Chen H."/>
            <person name="Chen S."/>
            <person name="Zhou L."/>
            <person name="Zhou L."/>
            <person name="Ni X."/>
            <person name="Tian J."/>
            <person name="Zhou Y."/>
            <person name="Sheng Y."/>
            <person name="Liu T."/>
            <person name="Pan Y."/>
            <person name="Xia L."/>
            <person name="Li J."/>
            <person name="Zhao F."/>
            <person name="Cao W."/>
        </authorList>
    </citation>
    <scope>NUCLEOTIDE SEQUENCE</scope>
    <source>
        <strain evidence="2">Rmic-2018</strain>
        <tissue evidence="2">Larvae</tissue>
    </source>
</reference>
<proteinExistence type="predicted"/>
<reference evidence="2" key="1">
    <citation type="journal article" date="2020" name="Cell">
        <title>Large-Scale Comparative Analyses of Tick Genomes Elucidate Their Genetic Diversity and Vector Capacities.</title>
        <authorList>
            <consortium name="Tick Genome and Microbiome Consortium (TIGMIC)"/>
            <person name="Jia N."/>
            <person name="Wang J."/>
            <person name="Shi W."/>
            <person name="Du L."/>
            <person name="Sun Y."/>
            <person name="Zhan W."/>
            <person name="Jiang J.F."/>
            <person name="Wang Q."/>
            <person name="Zhang B."/>
            <person name="Ji P."/>
            <person name="Bell-Sakyi L."/>
            <person name="Cui X.M."/>
            <person name="Yuan T.T."/>
            <person name="Jiang B.G."/>
            <person name="Yang W.F."/>
            <person name="Lam T.T."/>
            <person name="Chang Q.C."/>
            <person name="Ding S.J."/>
            <person name="Wang X.J."/>
            <person name="Zhu J.G."/>
            <person name="Ruan X.D."/>
            <person name="Zhao L."/>
            <person name="Wei J.T."/>
            <person name="Ye R.Z."/>
            <person name="Que T.C."/>
            <person name="Du C.H."/>
            <person name="Zhou Y.H."/>
            <person name="Cheng J.X."/>
            <person name="Dai P.F."/>
            <person name="Guo W.B."/>
            <person name="Han X.H."/>
            <person name="Huang E.J."/>
            <person name="Li L.F."/>
            <person name="Wei W."/>
            <person name="Gao Y.C."/>
            <person name="Liu J.Z."/>
            <person name="Shao H.Z."/>
            <person name="Wang X."/>
            <person name="Wang C.C."/>
            <person name="Yang T.C."/>
            <person name="Huo Q.B."/>
            <person name="Li W."/>
            <person name="Chen H.Y."/>
            <person name="Chen S.E."/>
            <person name="Zhou L.G."/>
            <person name="Ni X.B."/>
            <person name="Tian J.H."/>
            <person name="Sheng Y."/>
            <person name="Liu T."/>
            <person name="Pan Y.S."/>
            <person name="Xia L.Y."/>
            <person name="Li J."/>
            <person name="Zhao F."/>
            <person name="Cao W.C."/>
        </authorList>
    </citation>
    <scope>NUCLEOTIDE SEQUENCE</scope>
    <source>
        <strain evidence="2">Rmic-2018</strain>
    </source>
</reference>
<comment type="caution">
    <text evidence="2">The sequence shown here is derived from an EMBL/GenBank/DDBJ whole genome shotgun (WGS) entry which is preliminary data.</text>
</comment>
<sequence>MAHAHLSPLNSYLPANVTQPWSAAIPGESITTQPTLVSAPVREYQDAVPTCISDAQHHRRDAAGNLELKALTESIKSLANRLKAVEDEVCRPPSRSTRRPSGLLEHPAAAMGAPGATTAIASATSRNNVTGSTRTSSDREGTNKAAMNGSLSLTGPTIGSSKENNVVVPAPPATASVHEANTANNPSQQEAQAALGLTSMTADFAKDTHVDTRNRDTESSSTPCATVRKDCHVDGYALQGHLFYTGFKPTATLSLSYIRDSGVATALLAPTPPPPPPGAQTRKRH</sequence>
<name>A0A9J6DPK4_RHIMP</name>
<keyword evidence="3" id="KW-1185">Reference proteome</keyword>
<evidence type="ECO:0000313" key="2">
    <source>
        <dbReference type="EMBL" id="KAH8023848.1"/>
    </source>
</evidence>
<feature type="compositionally biased region" description="Low complexity" evidence="1">
    <location>
        <begin position="91"/>
        <end position="121"/>
    </location>
</feature>
<protein>
    <submittedName>
        <fullName evidence="2">Uncharacterized protein</fullName>
    </submittedName>
</protein>
<gene>
    <name evidence="2" type="ORF">HPB51_018829</name>
</gene>
<evidence type="ECO:0000256" key="1">
    <source>
        <dbReference type="SAM" id="MobiDB-lite"/>
    </source>
</evidence>
<organism evidence="2 3">
    <name type="scientific">Rhipicephalus microplus</name>
    <name type="common">Cattle tick</name>
    <name type="synonym">Boophilus microplus</name>
    <dbReference type="NCBI Taxonomy" id="6941"/>
    <lineage>
        <taxon>Eukaryota</taxon>
        <taxon>Metazoa</taxon>
        <taxon>Ecdysozoa</taxon>
        <taxon>Arthropoda</taxon>
        <taxon>Chelicerata</taxon>
        <taxon>Arachnida</taxon>
        <taxon>Acari</taxon>
        <taxon>Parasitiformes</taxon>
        <taxon>Ixodida</taxon>
        <taxon>Ixodoidea</taxon>
        <taxon>Ixodidae</taxon>
        <taxon>Rhipicephalinae</taxon>
        <taxon>Rhipicephalus</taxon>
        <taxon>Boophilus</taxon>
    </lineage>
</organism>